<feature type="transmembrane region" description="Helical" evidence="5">
    <location>
        <begin position="131"/>
        <end position="152"/>
    </location>
</feature>
<evidence type="ECO:0000259" key="6">
    <source>
        <dbReference type="Pfam" id="PF04893"/>
    </source>
</evidence>
<keyword evidence="3 5" id="KW-1133">Transmembrane helix</keyword>
<dbReference type="RefSeq" id="WP_142633743.1">
    <property type="nucleotide sequence ID" value="NZ_CANLVA010000001.1"/>
</dbReference>
<evidence type="ECO:0000256" key="5">
    <source>
        <dbReference type="SAM" id="Phobius"/>
    </source>
</evidence>
<feature type="transmembrane region" description="Helical" evidence="5">
    <location>
        <begin position="72"/>
        <end position="92"/>
    </location>
</feature>
<reference evidence="7 8" key="1">
    <citation type="submission" date="2017-05" db="EMBL/GenBank/DDBJ databases">
        <authorList>
            <person name="Varghese N."/>
            <person name="Submissions S."/>
        </authorList>
    </citation>
    <scope>NUCLEOTIDE SEQUENCE [LARGE SCALE GENOMIC DNA]</scope>
    <source>
        <strain evidence="7 8">DSM 28009</strain>
    </source>
</reference>
<feature type="transmembrane region" description="Helical" evidence="5">
    <location>
        <begin position="33"/>
        <end position="52"/>
    </location>
</feature>
<evidence type="ECO:0000313" key="7">
    <source>
        <dbReference type="EMBL" id="SMO41614.1"/>
    </source>
</evidence>
<feature type="domain" description="Yip1" evidence="6">
    <location>
        <begin position="13"/>
        <end position="180"/>
    </location>
</feature>
<feature type="transmembrane region" description="Helical" evidence="5">
    <location>
        <begin position="104"/>
        <end position="125"/>
    </location>
</feature>
<dbReference type="AlphaFoldDB" id="A0A521B3B9"/>
<evidence type="ECO:0000256" key="2">
    <source>
        <dbReference type="ARBA" id="ARBA00022692"/>
    </source>
</evidence>
<evidence type="ECO:0000256" key="1">
    <source>
        <dbReference type="ARBA" id="ARBA00004141"/>
    </source>
</evidence>
<keyword evidence="8" id="KW-1185">Reference proteome</keyword>
<evidence type="ECO:0000313" key="8">
    <source>
        <dbReference type="Proteomes" id="UP000319555"/>
    </source>
</evidence>
<keyword evidence="2 5" id="KW-0812">Transmembrane</keyword>
<dbReference type="Proteomes" id="UP000319555">
    <property type="component" value="Unassembled WGS sequence"/>
</dbReference>
<dbReference type="EMBL" id="FXTE01000001">
    <property type="protein sequence ID" value="SMO41614.1"/>
    <property type="molecule type" value="Genomic_DNA"/>
</dbReference>
<feature type="transmembrane region" description="Helical" evidence="5">
    <location>
        <begin position="164"/>
        <end position="183"/>
    </location>
</feature>
<dbReference type="OrthoDB" id="7872013at2"/>
<dbReference type="GO" id="GO:0016020">
    <property type="term" value="C:membrane"/>
    <property type="evidence" value="ECO:0007669"/>
    <property type="project" value="UniProtKB-SubCell"/>
</dbReference>
<dbReference type="Pfam" id="PF04893">
    <property type="entry name" value="Yip1"/>
    <property type="match status" value="1"/>
</dbReference>
<organism evidence="7 8">
    <name type="scientific">Ruegeria faecimaris</name>
    <dbReference type="NCBI Taxonomy" id="686389"/>
    <lineage>
        <taxon>Bacteria</taxon>
        <taxon>Pseudomonadati</taxon>
        <taxon>Pseudomonadota</taxon>
        <taxon>Alphaproteobacteria</taxon>
        <taxon>Rhodobacterales</taxon>
        <taxon>Roseobacteraceae</taxon>
        <taxon>Ruegeria</taxon>
    </lineage>
</organism>
<evidence type="ECO:0000256" key="4">
    <source>
        <dbReference type="ARBA" id="ARBA00023136"/>
    </source>
</evidence>
<accession>A0A521B3B9</accession>
<comment type="subcellular location">
    <subcellularLocation>
        <location evidence="1">Membrane</location>
        <topology evidence="1">Multi-pass membrane protein</topology>
    </subcellularLocation>
</comment>
<evidence type="ECO:0000256" key="3">
    <source>
        <dbReference type="ARBA" id="ARBA00022989"/>
    </source>
</evidence>
<protein>
    <submittedName>
        <fullName evidence="7">Yip1 domain-containing protein</fullName>
    </submittedName>
</protein>
<sequence length="188" mass="20350">MNPAVLSQIAVLTLTNPAEAARRLLDLRPGREVVWLAFFLAVVLNGAIQIGIEQMVPVPQGEPLPVSDPVILNLLRSSGAMLLSVVALLFVGRTIGGVATFKDILILTIWLQFLQIAAMSVTLIVSMVVPFMMVMFLLATALVSLYVSMHFLNEAHKFNSMLKSFGVILLSALISISFVLMFTPSGPV</sequence>
<gene>
    <name evidence="7" type="ORF">SAMN06265380_101534</name>
</gene>
<proteinExistence type="predicted"/>
<dbReference type="InterPro" id="IPR006977">
    <property type="entry name" value="Yip1_dom"/>
</dbReference>
<name>A0A521B3B9_9RHOB</name>
<keyword evidence="4 5" id="KW-0472">Membrane</keyword>